<dbReference type="GO" id="GO:0045259">
    <property type="term" value="C:proton-transporting ATP synthase complex"/>
    <property type="evidence" value="ECO:0007669"/>
    <property type="project" value="UniProtKB-KW"/>
</dbReference>
<dbReference type="SUPFAM" id="SSF81333">
    <property type="entry name" value="F1F0 ATP synthase subunit C"/>
    <property type="match status" value="1"/>
</dbReference>
<evidence type="ECO:0000256" key="7">
    <source>
        <dbReference type="ARBA" id="ARBA00022781"/>
    </source>
</evidence>
<feature type="domain" description="V-ATPase proteolipid subunit C-like" evidence="15">
    <location>
        <begin position="6"/>
        <end position="67"/>
    </location>
</feature>
<keyword evidence="5 14" id="KW-0138">CF(0)</keyword>
<feature type="transmembrane region" description="Helical" evidence="14">
    <location>
        <begin position="6"/>
        <end position="27"/>
    </location>
</feature>
<proteinExistence type="inferred from homology"/>
<dbReference type="GO" id="GO:0033177">
    <property type="term" value="C:proton-transporting two-sector ATPase complex, proton-transporting domain"/>
    <property type="evidence" value="ECO:0007669"/>
    <property type="project" value="InterPro"/>
</dbReference>
<evidence type="ECO:0000313" key="16">
    <source>
        <dbReference type="EMBL" id="MPV86608.1"/>
    </source>
</evidence>
<dbReference type="InterPro" id="IPR020537">
    <property type="entry name" value="ATP_synth_F0_csu_DDCD_BS"/>
</dbReference>
<dbReference type="FunCoup" id="A0A6N7F1E1">
    <property type="interactions" value="146"/>
</dbReference>
<dbReference type="RefSeq" id="WP_152810605.1">
    <property type="nucleotide sequence ID" value="NZ_WHNW01000009.1"/>
</dbReference>
<dbReference type="NCBIfam" id="NF005363">
    <property type="entry name" value="PRK06876.1"/>
    <property type="match status" value="1"/>
</dbReference>
<keyword evidence="17" id="KW-1185">Reference proteome</keyword>
<dbReference type="InterPro" id="IPR005953">
    <property type="entry name" value="ATP_synth_csu_bac/chlpt"/>
</dbReference>
<evidence type="ECO:0000256" key="11">
    <source>
        <dbReference type="ARBA" id="ARBA00023136"/>
    </source>
</evidence>
<evidence type="ECO:0000256" key="12">
    <source>
        <dbReference type="ARBA" id="ARBA00023310"/>
    </source>
</evidence>
<evidence type="ECO:0000256" key="5">
    <source>
        <dbReference type="ARBA" id="ARBA00022547"/>
    </source>
</evidence>
<dbReference type="EMBL" id="WHNW01000009">
    <property type="protein sequence ID" value="MPV86608.1"/>
    <property type="molecule type" value="Genomic_DNA"/>
</dbReference>
<feature type="site" description="Reversibly protonated during proton transport" evidence="14">
    <location>
        <position position="56"/>
    </location>
</feature>
<protein>
    <recommendedName>
        <fullName evidence="14">ATP synthase subunit c</fullName>
    </recommendedName>
    <alternativeName>
        <fullName evidence="14">ATP synthase F(0) sector subunit c</fullName>
    </alternativeName>
    <alternativeName>
        <fullName evidence="14">F-type ATPase subunit c</fullName>
        <shortName evidence="14">F-ATPase subunit c</shortName>
    </alternativeName>
    <alternativeName>
        <fullName evidence="14">Lipid-binding protein</fullName>
    </alternativeName>
</protein>
<evidence type="ECO:0000256" key="8">
    <source>
        <dbReference type="ARBA" id="ARBA00022989"/>
    </source>
</evidence>
<dbReference type="InterPro" id="IPR000454">
    <property type="entry name" value="ATP_synth_F0_csu"/>
</dbReference>
<keyword evidence="11 14" id="KW-0472">Membrane</keyword>
<evidence type="ECO:0000256" key="2">
    <source>
        <dbReference type="ARBA" id="ARBA00006704"/>
    </source>
</evidence>
<evidence type="ECO:0000313" key="17">
    <source>
        <dbReference type="Proteomes" id="UP000471298"/>
    </source>
</evidence>
<evidence type="ECO:0000256" key="13">
    <source>
        <dbReference type="ARBA" id="ARBA00025198"/>
    </source>
</evidence>
<dbReference type="Gene3D" id="1.20.20.10">
    <property type="entry name" value="F1F0 ATP synthase subunit C"/>
    <property type="match status" value="1"/>
</dbReference>
<evidence type="ECO:0000256" key="9">
    <source>
        <dbReference type="ARBA" id="ARBA00023065"/>
    </source>
</evidence>
<keyword evidence="9 14" id="KW-0406">Ion transport</keyword>
<keyword evidence="3 14" id="KW-0813">Transport</keyword>
<dbReference type="Proteomes" id="UP000471298">
    <property type="component" value="Unassembled WGS sequence"/>
</dbReference>
<dbReference type="HAMAP" id="MF_01396">
    <property type="entry name" value="ATP_synth_c_bact"/>
    <property type="match status" value="1"/>
</dbReference>
<evidence type="ECO:0000256" key="14">
    <source>
        <dbReference type="HAMAP-Rule" id="MF_01396"/>
    </source>
</evidence>
<name>A0A6N7F1E1_9GAMM</name>
<dbReference type="InterPro" id="IPR035921">
    <property type="entry name" value="F/V-ATP_Csub_sf"/>
</dbReference>
<keyword evidence="6 14" id="KW-0812">Transmembrane</keyword>
<reference evidence="16 17" key="1">
    <citation type="submission" date="2019-10" db="EMBL/GenBank/DDBJ databases">
        <title>Cardiobacteriales fam. a chemoheterotrophic member of the order Cardiobacteriales, and proposal of Cardiobacteriales fam. nov.</title>
        <authorList>
            <person name="Wang C."/>
        </authorList>
    </citation>
    <scope>NUCLEOTIDE SEQUENCE [LARGE SCALE GENOMIC DNA]</scope>
    <source>
        <strain evidence="16 17">ML27</strain>
    </source>
</reference>
<dbReference type="InterPro" id="IPR002379">
    <property type="entry name" value="ATPase_proteolipid_c-like_dom"/>
</dbReference>
<evidence type="ECO:0000256" key="4">
    <source>
        <dbReference type="ARBA" id="ARBA00022475"/>
    </source>
</evidence>
<dbReference type="GO" id="GO:0008289">
    <property type="term" value="F:lipid binding"/>
    <property type="evidence" value="ECO:0007669"/>
    <property type="project" value="UniProtKB-KW"/>
</dbReference>
<dbReference type="FunFam" id="1.20.20.10:FF:000002">
    <property type="entry name" value="ATP synthase subunit c"/>
    <property type="match status" value="1"/>
</dbReference>
<gene>
    <name evidence="14 16" type="primary">atpE</name>
    <name evidence="16" type="ORF">GCU85_07705</name>
</gene>
<dbReference type="NCBIfam" id="TIGR01260">
    <property type="entry name" value="ATP_synt_c"/>
    <property type="match status" value="1"/>
</dbReference>
<dbReference type="InParanoid" id="A0A6N7F1E1"/>
<evidence type="ECO:0000259" key="15">
    <source>
        <dbReference type="Pfam" id="PF00137"/>
    </source>
</evidence>
<organism evidence="16 17">
    <name type="scientific">Ostreibacterium oceani</name>
    <dbReference type="NCBI Taxonomy" id="2654998"/>
    <lineage>
        <taxon>Bacteria</taxon>
        <taxon>Pseudomonadati</taxon>
        <taxon>Pseudomonadota</taxon>
        <taxon>Gammaproteobacteria</taxon>
        <taxon>Cardiobacteriales</taxon>
        <taxon>Ostreibacteriaceae</taxon>
        <taxon>Ostreibacterium</taxon>
    </lineage>
</organism>
<evidence type="ECO:0000256" key="3">
    <source>
        <dbReference type="ARBA" id="ARBA00022448"/>
    </source>
</evidence>
<feature type="transmembrane region" description="Helical" evidence="14">
    <location>
        <begin position="48"/>
        <end position="71"/>
    </location>
</feature>
<keyword evidence="7 14" id="KW-0375">Hydrogen ion transport</keyword>
<dbReference type="GO" id="GO:0046933">
    <property type="term" value="F:proton-transporting ATP synthase activity, rotational mechanism"/>
    <property type="evidence" value="ECO:0007669"/>
    <property type="project" value="UniProtKB-UniRule"/>
</dbReference>
<dbReference type="GO" id="GO:0005886">
    <property type="term" value="C:plasma membrane"/>
    <property type="evidence" value="ECO:0007669"/>
    <property type="project" value="UniProtKB-SubCell"/>
</dbReference>
<keyword evidence="4 14" id="KW-1003">Cell membrane</keyword>
<evidence type="ECO:0000256" key="10">
    <source>
        <dbReference type="ARBA" id="ARBA00023121"/>
    </source>
</evidence>
<dbReference type="AlphaFoldDB" id="A0A6N7F1E1"/>
<dbReference type="Pfam" id="PF00137">
    <property type="entry name" value="ATP-synt_C"/>
    <property type="match status" value="1"/>
</dbReference>
<dbReference type="CDD" id="cd18185">
    <property type="entry name" value="ATP-synt_Fo_c_ATPE"/>
    <property type="match status" value="1"/>
</dbReference>
<dbReference type="PROSITE" id="PS00605">
    <property type="entry name" value="ATPASE_C"/>
    <property type="match status" value="1"/>
</dbReference>
<keyword evidence="8 14" id="KW-1133">Transmembrane helix</keyword>
<keyword evidence="12 14" id="KW-0066">ATP synthesis</keyword>
<evidence type="ECO:0000256" key="6">
    <source>
        <dbReference type="ARBA" id="ARBA00022692"/>
    </source>
</evidence>
<comment type="caution">
    <text evidence="16">The sequence shown here is derived from an EMBL/GenBank/DDBJ whole genome shotgun (WGS) entry which is preliminary data.</text>
</comment>
<comment type="function">
    <text evidence="13 14">F(1)F(0) ATP synthase produces ATP from ADP in the presence of a proton or sodium gradient. F-type ATPases consist of two structural domains, F(1) containing the extramembraneous catalytic core and F(0) containing the membrane proton channel, linked together by a central stalk and a peripheral stalk. During catalysis, ATP synthesis in the catalytic domain of F(1) is coupled via a rotary mechanism of the central stalk subunits to proton translocation.</text>
</comment>
<keyword evidence="10 14" id="KW-0446">Lipid-binding</keyword>
<comment type="subcellular location">
    <subcellularLocation>
        <location evidence="1 14">Cell membrane</location>
        <topology evidence="1 14">Multi-pass membrane protein</topology>
    </subcellularLocation>
</comment>
<comment type="function">
    <text evidence="14">Key component of the F(0) channel; it plays a direct role in translocation across the membrane. A homomeric c-ring of between 10-14 subunits forms the central stalk rotor element with the F(1) delta and epsilon subunits.</text>
</comment>
<comment type="similarity">
    <text evidence="2 14">Belongs to the ATPase C chain family.</text>
</comment>
<accession>A0A6N7F1E1</accession>
<sequence>MGELMLGLGLMTGFSAIGAAIGVSILGAKFLESVARQPEMENRLKGSLFLLAGLIDAVPMIVVGLSMYVMFVVA</sequence>
<dbReference type="InterPro" id="IPR038662">
    <property type="entry name" value="ATP_synth_F0_csu_sf"/>
</dbReference>
<evidence type="ECO:0000256" key="1">
    <source>
        <dbReference type="ARBA" id="ARBA00004651"/>
    </source>
</evidence>